<evidence type="ECO:0000313" key="3">
    <source>
        <dbReference type="Proteomes" id="UP000284178"/>
    </source>
</evidence>
<protein>
    <recommendedName>
        <fullName evidence="4">Internalin</fullName>
    </recommendedName>
</protein>
<name>A0A412G6B2_9FIRM</name>
<organism evidence="2 3">
    <name type="scientific">Holdemania filiformis</name>
    <dbReference type="NCBI Taxonomy" id="61171"/>
    <lineage>
        <taxon>Bacteria</taxon>
        <taxon>Bacillati</taxon>
        <taxon>Bacillota</taxon>
        <taxon>Erysipelotrichia</taxon>
        <taxon>Erysipelotrichales</taxon>
        <taxon>Erysipelotrichaceae</taxon>
        <taxon>Holdemania</taxon>
    </lineage>
</organism>
<dbReference type="AlphaFoldDB" id="A0A412G6B2"/>
<feature type="region of interest" description="Disordered" evidence="1">
    <location>
        <begin position="19"/>
        <end position="41"/>
    </location>
</feature>
<dbReference type="Proteomes" id="UP000284178">
    <property type="component" value="Unassembled WGS sequence"/>
</dbReference>
<evidence type="ECO:0000313" key="2">
    <source>
        <dbReference type="EMBL" id="RGR76818.1"/>
    </source>
</evidence>
<proteinExistence type="predicted"/>
<evidence type="ECO:0008006" key="4">
    <source>
        <dbReference type="Google" id="ProtNLM"/>
    </source>
</evidence>
<sequence>MIKKLMSLIFEEEVVDEVEEEPVPVRRSNPAKAPVQPEAKAAVPLPQEVKAVYLDTKKEKEKEPAVKKEPSSKLGKMTIAEDKPVKKKPVRVEPKEDYEFTPVISPIFGVLGEKSQPAKTPAVKKVSPVKSSLGTVISPIYGMDKPQEDKVEEIPERLDKPAAAVKEEPLLNVSLDELLQKPQEAVAGVKGDEEGSDKTVVSQNLSLFDDDLNS</sequence>
<accession>A0A412G6B2</accession>
<gene>
    <name evidence="2" type="ORF">DWY25_00570</name>
</gene>
<feature type="compositionally biased region" description="Basic and acidic residues" evidence="1">
    <location>
        <begin position="79"/>
        <end position="90"/>
    </location>
</feature>
<keyword evidence="3" id="KW-1185">Reference proteome</keyword>
<dbReference type="GeneID" id="83013903"/>
<evidence type="ECO:0000256" key="1">
    <source>
        <dbReference type="SAM" id="MobiDB-lite"/>
    </source>
</evidence>
<feature type="compositionally biased region" description="Basic and acidic residues" evidence="1">
    <location>
        <begin position="58"/>
        <end position="71"/>
    </location>
</feature>
<comment type="caution">
    <text evidence="2">The sequence shown here is derived from an EMBL/GenBank/DDBJ whole genome shotgun (WGS) entry which is preliminary data.</text>
</comment>
<feature type="region of interest" description="Disordered" evidence="1">
    <location>
        <begin position="58"/>
        <end position="90"/>
    </location>
</feature>
<reference evidence="2 3" key="1">
    <citation type="submission" date="2018-08" db="EMBL/GenBank/DDBJ databases">
        <title>A genome reference for cultivated species of the human gut microbiota.</title>
        <authorList>
            <person name="Zou Y."/>
            <person name="Xue W."/>
            <person name="Luo G."/>
        </authorList>
    </citation>
    <scope>NUCLEOTIDE SEQUENCE [LARGE SCALE GENOMIC DNA]</scope>
    <source>
        <strain evidence="2 3">AF24-29</strain>
    </source>
</reference>
<dbReference type="RefSeq" id="WP_117892349.1">
    <property type="nucleotide sequence ID" value="NZ_CABJCV010000001.1"/>
</dbReference>
<dbReference type="EMBL" id="QRUP01000001">
    <property type="protein sequence ID" value="RGR76818.1"/>
    <property type="molecule type" value="Genomic_DNA"/>
</dbReference>